<feature type="region of interest" description="Disordered" evidence="1">
    <location>
        <begin position="230"/>
        <end position="331"/>
    </location>
</feature>
<gene>
    <name evidence="2" type="ORF">M9Y10_001114</name>
</gene>
<sequence length="331" mass="38239">MEEEESLISWEFTNIFKSNDSRIVCVMDVLEAFENFPPDTRLNCDDYYSLLSVFCENIPYPFIVFVCECVDPSISSGTLLSHRIAFGNFLLAFPCCILFPQFTHKFLTLFKTCDKLKTGIILRPLFLNILQETLQSFIKPKSELDKEVEEEHEEEESINESGFGQPKNKKPITIIDPLKLPDFSIFDEVKRATVGLDEASVQTLFFIMWQKDPTLLHCKSRIKPEDYINIRNPPKVTKQSEEQFDKEEEPNEVENSSTQQNNESAIVNDDYNDANYEDKNQNDSHSIPDNVENDVNLKSPIEAKEEQPTELSPDLDNEENDYNSDESQDEK</sequence>
<dbReference type="Proteomes" id="UP001470230">
    <property type="component" value="Unassembled WGS sequence"/>
</dbReference>
<organism evidence="2 3">
    <name type="scientific">Tritrichomonas musculus</name>
    <dbReference type="NCBI Taxonomy" id="1915356"/>
    <lineage>
        <taxon>Eukaryota</taxon>
        <taxon>Metamonada</taxon>
        <taxon>Parabasalia</taxon>
        <taxon>Tritrichomonadida</taxon>
        <taxon>Tritrichomonadidae</taxon>
        <taxon>Tritrichomonas</taxon>
    </lineage>
</organism>
<evidence type="ECO:0000256" key="1">
    <source>
        <dbReference type="SAM" id="MobiDB-lite"/>
    </source>
</evidence>
<accession>A0ABR2L651</accession>
<proteinExistence type="predicted"/>
<comment type="caution">
    <text evidence="2">The sequence shown here is derived from an EMBL/GenBank/DDBJ whole genome shotgun (WGS) entry which is preliminary data.</text>
</comment>
<reference evidence="2 3" key="1">
    <citation type="submission" date="2024-04" db="EMBL/GenBank/DDBJ databases">
        <title>Tritrichomonas musculus Genome.</title>
        <authorList>
            <person name="Alves-Ferreira E."/>
            <person name="Grigg M."/>
            <person name="Lorenzi H."/>
            <person name="Galac M."/>
        </authorList>
    </citation>
    <scope>NUCLEOTIDE SEQUENCE [LARGE SCALE GENOMIC DNA]</scope>
    <source>
        <strain evidence="2 3">EAF2021</strain>
    </source>
</reference>
<keyword evidence="3" id="KW-1185">Reference proteome</keyword>
<feature type="compositionally biased region" description="Acidic residues" evidence="1">
    <location>
        <begin position="146"/>
        <end position="158"/>
    </location>
</feature>
<dbReference type="EMBL" id="JAPFFF010000001">
    <property type="protein sequence ID" value="KAK8898822.1"/>
    <property type="molecule type" value="Genomic_DNA"/>
</dbReference>
<feature type="region of interest" description="Disordered" evidence="1">
    <location>
        <begin position="145"/>
        <end position="169"/>
    </location>
</feature>
<feature type="compositionally biased region" description="Polar residues" evidence="1">
    <location>
        <begin position="253"/>
        <end position="265"/>
    </location>
</feature>
<protein>
    <submittedName>
        <fullName evidence="2">Uncharacterized protein</fullName>
    </submittedName>
</protein>
<evidence type="ECO:0000313" key="2">
    <source>
        <dbReference type="EMBL" id="KAK8898822.1"/>
    </source>
</evidence>
<feature type="compositionally biased region" description="Acidic residues" evidence="1">
    <location>
        <begin position="313"/>
        <end position="331"/>
    </location>
</feature>
<evidence type="ECO:0000313" key="3">
    <source>
        <dbReference type="Proteomes" id="UP001470230"/>
    </source>
</evidence>
<name>A0ABR2L651_9EUKA</name>